<evidence type="ECO:0000256" key="5">
    <source>
        <dbReference type="SAM" id="Coils"/>
    </source>
</evidence>
<keyword evidence="9" id="KW-0675">Receptor</keyword>
<dbReference type="PROSITE" id="PS50002">
    <property type="entry name" value="SH3"/>
    <property type="match status" value="1"/>
</dbReference>
<sequence length="579" mass="64487">MNGKSWGVELWDQGDGVFKQLNEQLSSTDAYIRLLVDVQKLQHDFGKRLRKSAAAYIPKKKAGPEDTTIAVAFEGFAQSLSNMGAVFEAGAKNLNDQVLVGLKTFCDNDRREMDNKRAESIKLSNSVDQLRKQLDNAWQKYVIAFKEKQKAYDNWVKADKDLQLPRIEQQKMQEVYQRKIRAYDQSKAQYAAELSKFNANHRQHYNKNMMVHLEELDSMNRIRSDGVKDLLEKIHSINEGIIKQITQCNEQIKETVSKIDTEKDGAMVIDRLITGDLPPVDLPFLNLGTCPSALFEGSYQALGAYLLGLENPQSCPQITAYGSGSSTTSSTASATVSMLGGAKRGNLRTPFICDIGIRGVKVTDLTIVQVAERINDLNSQVKHTNGEIQGTQRLRQAYEDHPDMGSTKLVRPQEAVLGRRLNSLKEHIKQLEDRYEALGGDRVLNEAQSKLGKMQQDLNQNEPSKPLVGRRTNNLLTDDFDSDGSFDSEPEGDSATQNNVDSPDISAVKSSESKSAYVGYATVKYEYEGNGSTYLAAKPGEVFYVLELDSANSGWTSVVSEDGTRQGFVPTSFIDVTQY</sequence>
<organism evidence="9 10">
    <name type="scientific">Fasciola hepatica</name>
    <name type="common">Liver fluke</name>
    <dbReference type="NCBI Taxonomy" id="6192"/>
    <lineage>
        <taxon>Eukaryota</taxon>
        <taxon>Metazoa</taxon>
        <taxon>Spiralia</taxon>
        <taxon>Lophotrochozoa</taxon>
        <taxon>Platyhelminthes</taxon>
        <taxon>Trematoda</taxon>
        <taxon>Digenea</taxon>
        <taxon>Plagiorchiida</taxon>
        <taxon>Echinostomata</taxon>
        <taxon>Echinostomatoidea</taxon>
        <taxon>Fasciolidae</taxon>
        <taxon>Fasciola</taxon>
    </lineage>
</organism>
<evidence type="ECO:0000256" key="3">
    <source>
        <dbReference type="PROSITE-ProRule" id="PRU00192"/>
    </source>
</evidence>
<dbReference type="PANTHER" id="PTHR15735:SF21">
    <property type="entry name" value="PROTEIN NERVOUS WRECK"/>
    <property type="match status" value="1"/>
</dbReference>
<dbReference type="PANTHER" id="PTHR15735">
    <property type="entry name" value="FCH AND DOUBLE SH3 DOMAINS PROTEIN"/>
    <property type="match status" value="1"/>
</dbReference>
<accession>A0A4E0RZ02</accession>
<evidence type="ECO:0000313" key="9">
    <source>
        <dbReference type="EMBL" id="THD22060.1"/>
    </source>
</evidence>
<evidence type="ECO:0000256" key="6">
    <source>
        <dbReference type="SAM" id="MobiDB-lite"/>
    </source>
</evidence>
<name>A0A4E0RZ02_FASHE</name>
<dbReference type="Pfam" id="PF00018">
    <property type="entry name" value="SH3_1"/>
    <property type="match status" value="1"/>
</dbReference>
<dbReference type="InterPro" id="IPR031160">
    <property type="entry name" value="F_BAR_dom"/>
</dbReference>
<evidence type="ECO:0000259" key="8">
    <source>
        <dbReference type="PROSITE" id="PS51741"/>
    </source>
</evidence>
<dbReference type="Proteomes" id="UP000230066">
    <property type="component" value="Unassembled WGS sequence"/>
</dbReference>
<evidence type="ECO:0000256" key="4">
    <source>
        <dbReference type="PROSITE-ProRule" id="PRU01077"/>
    </source>
</evidence>
<dbReference type="InterPro" id="IPR001452">
    <property type="entry name" value="SH3_domain"/>
</dbReference>
<dbReference type="InterPro" id="IPR027267">
    <property type="entry name" value="AH/BAR_dom_sf"/>
</dbReference>
<dbReference type="SUPFAM" id="SSF103657">
    <property type="entry name" value="BAR/IMD domain-like"/>
    <property type="match status" value="1"/>
</dbReference>
<dbReference type="Pfam" id="PF25610">
    <property type="entry name" value="HR1_TOCA"/>
    <property type="match status" value="1"/>
</dbReference>
<protein>
    <submittedName>
        <fullName evidence="9">Thyroid hormone receptor interactor 10</fullName>
    </submittedName>
</protein>
<evidence type="ECO:0000259" key="7">
    <source>
        <dbReference type="PROSITE" id="PS50002"/>
    </source>
</evidence>
<feature type="domain" description="SH3" evidence="7">
    <location>
        <begin position="516"/>
        <end position="579"/>
    </location>
</feature>
<feature type="coiled-coil region" evidence="5">
    <location>
        <begin position="414"/>
        <end position="441"/>
    </location>
</feature>
<dbReference type="AlphaFoldDB" id="A0A4E0RZ02"/>
<dbReference type="EMBL" id="JXXN02003029">
    <property type="protein sequence ID" value="THD22060.1"/>
    <property type="molecule type" value="Genomic_DNA"/>
</dbReference>
<dbReference type="SMART" id="SM00326">
    <property type="entry name" value="SH3"/>
    <property type="match status" value="1"/>
</dbReference>
<keyword evidence="10" id="KW-1185">Reference proteome</keyword>
<gene>
    <name evidence="9" type="ORF">D915_007128</name>
</gene>
<dbReference type="InterPro" id="IPR036028">
    <property type="entry name" value="SH3-like_dom_sf"/>
</dbReference>
<dbReference type="PROSITE" id="PS51741">
    <property type="entry name" value="F_BAR"/>
    <property type="match status" value="1"/>
</dbReference>
<dbReference type="Gene3D" id="6.10.140.470">
    <property type="match status" value="1"/>
</dbReference>
<keyword evidence="1 3" id="KW-0728">SH3 domain</keyword>
<feature type="domain" description="F-BAR" evidence="8">
    <location>
        <begin position="4"/>
        <end position="264"/>
    </location>
</feature>
<proteinExistence type="predicted"/>
<feature type="compositionally biased region" description="Acidic residues" evidence="6">
    <location>
        <begin position="478"/>
        <end position="492"/>
    </location>
</feature>
<evidence type="ECO:0000256" key="2">
    <source>
        <dbReference type="ARBA" id="ARBA00023054"/>
    </source>
</evidence>
<dbReference type="SUPFAM" id="SSF50044">
    <property type="entry name" value="SH3-domain"/>
    <property type="match status" value="1"/>
</dbReference>
<dbReference type="InterPro" id="IPR057870">
    <property type="entry name" value="HR1_TOCA"/>
</dbReference>
<dbReference type="Gene3D" id="1.20.1270.60">
    <property type="entry name" value="Arfaptin homology (AH) domain/BAR domain"/>
    <property type="match status" value="1"/>
</dbReference>
<dbReference type="Gene3D" id="2.30.30.40">
    <property type="entry name" value="SH3 Domains"/>
    <property type="match status" value="1"/>
</dbReference>
<feature type="region of interest" description="Disordered" evidence="6">
    <location>
        <begin position="453"/>
        <end position="508"/>
    </location>
</feature>
<evidence type="ECO:0000256" key="1">
    <source>
        <dbReference type="ARBA" id="ARBA00022443"/>
    </source>
</evidence>
<reference evidence="9" key="1">
    <citation type="submission" date="2019-03" db="EMBL/GenBank/DDBJ databases">
        <title>Improved annotation for the trematode Fasciola hepatica.</title>
        <authorList>
            <person name="Choi Y.-J."/>
            <person name="Martin J."/>
            <person name="Mitreva M."/>
        </authorList>
    </citation>
    <scope>NUCLEOTIDE SEQUENCE [LARGE SCALE GENOMIC DNA]</scope>
</reference>
<evidence type="ECO:0000313" key="10">
    <source>
        <dbReference type="Proteomes" id="UP000230066"/>
    </source>
</evidence>
<keyword evidence="2 4" id="KW-0175">Coiled coil</keyword>
<comment type="caution">
    <text evidence="9">The sequence shown here is derived from an EMBL/GenBank/DDBJ whole genome shotgun (WGS) entry which is preliminary data.</text>
</comment>